<comment type="subcellular location">
    <subcellularLocation>
        <location evidence="2">Membrane</location>
        <topology evidence="2">Multi-pass membrane protein</topology>
    </subcellularLocation>
</comment>
<evidence type="ECO:0000256" key="1">
    <source>
        <dbReference type="ARBA" id="ARBA00000085"/>
    </source>
</evidence>
<dbReference type="SMART" id="SM00387">
    <property type="entry name" value="HATPase_c"/>
    <property type="match status" value="1"/>
</dbReference>
<evidence type="ECO:0000256" key="7">
    <source>
        <dbReference type="ARBA" id="ARBA00022777"/>
    </source>
</evidence>
<dbReference type="PANTHER" id="PTHR45436">
    <property type="entry name" value="SENSOR HISTIDINE KINASE YKOH"/>
    <property type="match status" value="1"/>
</dbReference>
<dbReference type="PANTHER" id="PTHR45436:SF15">
    <property type="entry name" value="SENSOR HISTIDINE KINASE CUSS"/>
    <property type="match status" value="1"/>
</dbReference>
<dbReference type="Gene3D" id="3.30.565.10">
    <property type="entry name" value="Histidine kinase-like ATPase, C-terminal domain"/>
    <property type="match status" value="1"/>
</dbReference>
<evidence type="ECO:0000256" key="9">
    <source>
        <dbReference type="ARBA" id="ARBA00023012"/>
    </source>
</evidence>
<dbReference type="PRINTS" id="PR00344">
    <property type="entry name" value="BCTRLSENSOR"/>
</dbReference>
<evidence type="ECO:0000313" key="12">
    <source>
        <dbReference type="EMBL" id="PRC94149.1"/>
    </source>
</evidence>
<dbReference type="GO" id="GO:0000160">
    <property type="term" value="P:phosphorelay signal transduction system"/>
    <property type="evidence" value="ECO:0007669"/>
    <property type="project" value="UniProtKB-KW"/>
</dbReference>
<evidence type="ECO:0000256" key="6">
    <source>
        <dbReference type="ARBA" id="ARBA00022692"/>
    </source>
</evidence>
<comment type="caution">
    <text evidence="12">The sequence shown here is derived from an EMBL/GenBank/DDBJ whole genome shotgun (WGS) entry which is preliminary data.</text>
</comment>
<dbReference type="CDD" id="cd00075">
    <property type="entry name" value="HATPase"/>
    <property type="match status" value="1"/>
</dbReference>
<name>A0A2S9H2E4_9BURK</name>
<evidence type="ECO:0000256" key="8">
    <source>
        <dbReference type="ARBA" id="ARBA00022989"/>
    </source>
</evidence>
<dbReference type="OrthoDB" id="8583694at2"/>
<dbReference type="SUPFAM" id="SSF55874">
    <property type="entry name" value="ATPase domain of HSP90 chaperone/DNA topoisomerase II/histidine kinase"/>
    <property type="match status" value="1"/>
</dbReference>
<sequence length="169" mass="18576">MAALERTQQNHVVTHPCVLADIVKQVLEELAPLAQHKNSDLGIDNLDETVLISAPVYLLHELVLNLVENAIQHMTKSGVVTISILREKNNCIFRVVDNGPGIPESERKNVLQRFYRLDASQSTSSGLGLSIANEIALSINAQLVLTTPLSGQGLQVDMRFISTIFTRPL</sequence>
<dbReference type="EMBL" id="PUGF01000004">
    <property type="protein sequence ID" value="PRC94149.1"/>
    <property type="molecule type" value="Genomic_DNA"/>
</dbReference>
<evidence type="ECO:0000256" key="10">
    <source>
        <dbReference type="ARBA" id="ARBA00023136"/>
    </source>
</evidence>
<keyword evidence="4" id="KW-0597">Phosphoprotein</keyword>
<dbReference type="InterPro" id="IPR050428">
    <property type="entry name" value="TCS_sensor_his_kinase"/>
</dbReference>
<dbReference type="PROSITE" id="PS50109">
    <property type="entry name" value="HIS_KIN"/>
    <property type="match status" value="1"/>
</dbReference>
<dbReference type="InterPro" id="IPR004358">
    <property type="entry name" value="Sig_transdc_His_kin-like_C"/>
</dbReference>
<keyword evidence="5" id="KW-0808">Transferase</keyword>
<keyword evidence="9" id="KW-0902">Two-component regulatory system</keyword>
<evidence type="ECO:0000256" key="2">
    <source>
        <dbReference type="ARBA" id="ARBA00004141"/>
    </source>
</evidence>
<dbReference type="RefSeq" id="WP_105530996.1">
    <property type="nucleotide sequence ID" value="NZ_PUGF01000004.1"/>
</dbReference>
<dbReference type="AlphaFoldDB" id="A0A2S9H2E4"/>
<keyword evidence="7 12" id="KW-0418">Kinase</keyword>
<keyword evidence="6" id="KW-0812">Transmembrane</keyword>
<dbReference type="Pfam" id="PF02518">
    <property type="entry name" value="HATPase_c"/>
    <property type="match status" value="1"/>
</dbReference>
<protein>
    <recommendedName>
        <fullName evidence="3">histidine kinase</fullName>
        <ecNumber evidence="3">2.7.13.3</ecNumber>
    </recommendedName>
</protein>
<keyword evidence="13" id="KW-1185">Reference proteome</keyword>
<dbReference type="GO" id="GO:0005886">
    <property type="term" value="C:plasma membrane"/>
    <property type="evidence" value="ECO:0007669"/>
    <property type="project" value="TreeGrafter"/>
</dbReference>
<gene>
    <name evidence="12" type="ORF">S2091_1322</name>
</gene>
<evidence type="ECO:0000256" key="4">
    <source>
        <dbReference type="ARBA" id="ARBA00022553"/>
    </source>
</evidence>
<evidence type="ECO:0000256" key="3">
    <source>
        <dbReference type="ARBA" id="ARBA00012438"/>
    </source>
</evidence>
<accession>A0A2S9H2E4</accession>
<evidence type="ECO:0000259" key="11">
    <source>
        <dbReference type="PROSITE" id="PS50109"/>
    </source>
</evidence>
<dbReference type="Proteomes" id="UP000237839">
    <property type="component" value="Unassembled WGS sequence"/>
</dbReference>
<keyword evidence="10" id="KW-0472">Membrane</keyword>
<comment type="catalytic activity">
    <reaction evidence="1">
        <text>ATP + protein L-histidine = ADP + protein N-phospho-L-histidine.</text>
        <dbReference type="EC" id="2.7.13.3"/>
    </reaction>
</comment>
<dbReference type="InterPro" id="IPR036890">
    <property type="entry name" value="HATPase_C_sf"/>
</dbReference>
<feature type="domain" description="Histidine kinase" evidence="11">
    <location>
        <begin position="1"/>
        <end position="164"/>
    </location>
</feature>
<dbReference type="InterPro" id="IPR005467">
    <property type="entry name" value="His_kinase_dom"/>
</dbReference>
<reference evidence="12 13" key="1">
    <citation type="submission" date="2018-02" db="EMBL/GenBank/DDBJ databases">
        <title>Solimicrobium silvestre gen. nov., sp. nov., isolated from alpine forest soil.</title>
        <authorList>
            <person name="Margesin R."/>
            <person name="Albuquerque L."/>
            <person name="Zhang D.-C."/>
            <person name="Froufe H.J.C."/>
            <person name="Severino R."/>
            <person name="Roxo I."/>
            <person name="Egas C."/>
            <person name="Da Costa M.S."/>
        </authorList>
    </citation>
    <scope>NUCLEOTIDE SEQUENCE [LARGE SCALE GENOMIC DNA]</scope>
    <source>
        <strain evidence="12 13">S20-91</strain>
    </source>
</reference>
<evidence type="ECO:0000313" key="13">
    <source>
        <dbReference type="Proteomes" id="UP000237839"/>
    </source>
</evidence>
<dbReference type="EC" id="2.7.13.3" evidence="3"/>
<proteinExistence type="predicted"/>
<dbReference type="GO" id="GO:0004673">
    <property type="term" value="F:protein histidine kinase activity"/>
    <property type="evidence" value="ECO:0007669"/>
    <property type="project" value="UniProtKB-EC"/>
</dbReference>
<keyword evidence="8" id="KW-1133">Transmembrane helix</keyword>
<organism evidence="12 13">
    <name type="scientific">Solimicrobium silvestre</name>
    <dbReference type="NCBI Taxonomy" id="2099400"/>
    <lineage>
        <taxon>Bacteria</taxon>
        <taxon>Pseudomonadati</taxon>
        <taxon>Pseudomonadota</taxon>
        <taxon>Betaproteobacteria</taxon>
        <taxon>Burkholderiales</taxon>
        <taxon>Oxalobacteraceae</taxon>
        <taxon>Solimicrobium</taxon>
    </lineage>
</organism>
<dbReference type="InterPro" id="IPR003594">
    <property type="entry name" value="HATPase_dom"/>
</dbReference>
<evidence type="ECO:0000256" key="5">
    <source>
        <dbReference type="ARBA" id="ARBA00022679"/>
    </source>
</evidence>